<proteinExistence type="predicted"/>
<dbReference type="InterPro" id="IPR036388">
    <property type="entry name" value="WH-like_DNA-bd_sf"/>
</dbReference>
<dbReference type="SMART" id="SM00347">
    <property type="entry name" value="HTH_MARR"/>
    <property type="match status" value="1"/>
</dbReference>
<dbReference type="Gene3D" id="1.10.10.10">
    <property type="entry name" value="Winged helix-like DNA-binding domain superfamily/Winged helix DNA-binding domain"/>
    <property type="match status" value="1"/>
</dbReference>
<dbReference type="PANTHER" id="PTHR42756">
    <property type="entry name" value="TRANSCRIPTIONAL REGULATOR, MARR"/>
    <property type="match status" value="1"/>
</dbReference>
<evidence type="ECO:0000313" key="5">
    <source>
        <dbReference type="EMBL" id="KOS69807.1"/>
    </source>
</evidence>
<dbReference type="Pfam" id="PF01047">
    <property type="entry name" value="MarR"/>
    <property type="match status" value="1"/>
</dbReference>
<evidence type="ECO:0000256" key="1">
    <source>
        <dbReference type="ARBA" id="ARBA00023015"/>
    </source>
</evidence>
<organism evidence="5 6">
    <name type="scientific">Lysinibacillus contaminans</name>
    <dbReference type="NCBI Taxonomy" id="1293441"/>
    <lineage>
        <taxon>Bacteria</taxon>
        <taxon>Bacillati</taxon>
        <taxon>Bacillota</taxon>
        <taxon>Bacilli</taxon>
        <taxon>Bacillales</taxon>
        <taxon>Bacillaceae</taxon>
        <taxon>Lysinibacillus</taxon>
    </lineage>
</organism>
<keyword evidence="1" id="KW-0805">Transcription regulation</keyword>
<dbReference type="InterPro" id="IPR000835">
    <property type="entry name" value="HTH_MarR-typ"/>
</dbReference>
<dbReference type="PRINTS" id="PR00598">
    <property type="entry name" value="HTHMARR"/>
</dbReference>
<protein>
    <submittedName>
        <fullName evidence="5">MarR family transcriptional regulator</fullName>
    </submittedName>
</protein>
<gene>
    <name evidence="5" type="ORF">AEA09_09000</name>
</gene>
<evidence type="ECO:0000256" key="3">
    <source>
        <dbReference type="ARBA" id="ARBA00023163"/>
    </source>
</evidence>
<evidence type="ECO:0000256" key="2">
    <source>
        <dbReference type="ARBA" id="ARBA00023125"/>
    </source>
</evidence>
<dbReference type="Proteomes" id="UP000050668">
    <property type="component" value="Unassembled WGS sequence"/>
</dbReference>
<dbReference type="PANTHER" id="PTHR42756:SF1">
    <property type="entry name" value="TRANSCRIPTIONAL REPRESSOR OF EMRAB OPERON"/>
    <property type="match status" value="1"/>
</dbReference>
<keyword evidence="3" id="KW-0804">Transcription</keyword>
<dbReference type="PROSITE" id="PS50995">
    <property type="entry name" value="HTH_MARR_2"/>
    <property type="match status" value="1"/>
</dbReference>
<dbReference type="SUPFAM" id="SSF46785">
    <property type="entry name" value="Winged helix' DNA-binding domain"/>
    <property type="match status" value="1"/>
</dbReference>
<comment type="caution">
    <text evidence="5">The sequence shown here is derived from an EMBL/GenBank/DDBJ whole genome shotgun (WGS) entry which is preliminary data.</text>
</comment>
<name>A0ABR5K507_9BACI</name>
<dbReference type="InterPro" id="IPR036390">
    <property type="entry name" value="WH_DNA-bd_sf"/>
</dbReference>
<accession>A0ABR5K507</accession>
<keyword evidence="2" id="KW-0238">DNA-binding</keyword>
<keyword evidence="6" id="KW-1185">Reference proteome</keyword>
<evidence type="ECO:0000313" key="6">
    <source>
        <dbReference type="Proteomes" id="UP000050668"/>
    </source>
</evidence>
<dbReference type="EMBL" id="LGRV01000003">
    <property type="protein sequence ID" value="KOS69807.1"/>
    <property type="molecule type" value="Genomic_DNA"/>
</dbReference>
<reference evidence="6" key="1">
    <citation type="submission" date="2015-07" db="EMBL/GenBank/DDBJ databases">
        <title>Fjat-14205 dsm 2895.</title>
        <authorList>
            <person name="Liu B."/>
            <person name="Wang J."/>
            <person name="Zhu Y."/>
            <person name="Liu G."/>
            <person name="Chen Q."/>
            <person name="Chen Z."/>
            <person name="Lan J."/>
            <person name="Che J."/>
            <person name="Ge C."/>
            <person name="Shi H."/>
            <person name="Pan Z."/>
            <person name="Liu X."/>
        </authorList>
    </citation>
    <scope>NUCLEOTIDE SEQUENCE [LARGE SCALE GENOMIC DNA]</scope>
    <source>
        <strain evidence="6">DSM 25560</strain>
    </source>
</reference>
<feature type="domain" description="HTH marR-type" evidence="4">
    <location>
        <begin position="6"/>
        <end position="138"/>
    </location>
</feature>
<sequence length="142" mass="16616">METMMEEEIRILFAKTSAKMRKDYADSLREVNIYVGQDHLLWQLWRKDGATQTELSELMGCEPPTLTNMVKKLEAYGLVTRKKDASDARVTRVFLTEKGSALEYPIEEIWRNHQKKMLNGISEEDRLTLKRLLLQIDNNLKI</sequence>
<evidence type="ECO:0000259" key="4">
    <source>
        <dbReference type="PROSITE" id="PS50995"/>
    </source>
</evidence>